<protein>
    <submittedName>
        <fullName evidence="1">Uncharacterized protein</fullName>
    </submittedName>
</protein>
<proteinExistence type="predicted"/>
<evidence type="ECO:0000313" key="1">
    <source>
        <dbReference type="EMBL" id="QHU29950.1"/>
    </source>
</evidence>
<dbReference type="AlphaFoldDB" id="A0A6C0LHQ4"/>
<accession>A0A6C0LHQ4</accession>
<dbReference type="EMBL" id="MN740500">
    <property type="protein sequence ID" value="QHU29950.1"/>
    <property type="molecule type" value="Genomic_DNA"/>
</dbReference>
<name>A0A6C0LHQ4_9ZZZZ</name>
<organism evidence="1">
    <name type="scientific">viral metagenome</name>
    <dbReference type="NCBI Taxonomy" id="1070528"/>
    <lineage>
        <taxon>unclassified sequences</taxon>
        <taxon>metagenomes</taxon>
        <taxon>organismal metagenomes</taxon>
    </lineage>
</organism>
<sequence>MPTNFVYPITQSVATMAFSYTNVTNSASKGPFRRATNSDVTNSHAVADSSMYTRYMKNKTSFRK</sequence>
<reference evidence="1" key="1">
    <citation type="journal article" date="2020" name="Nature">
        <title>Giant virus diversity and host interactions through global metagenomics.</title>
        <authorList>
            <person name="Schulz F."/>
            <person name="Roux S."/>
            <person name="Paez-Espino D."/>
            <person name="Jungbluth S."/>
            <person name="Walsh D.A."/>
            <person name="Denef V.J."/>
            <person name="McMahon K.D."/>
            <person name="Konstantinidis K.T."/>
            <person name="Eloe-Fadrosh E.A."/>
            <person name="Kyrpides N.C."/>
            <person name="Woyke T."/>
        </authorList>
    </citation>
    <scope>NUCLEOTIDE SEQUENCE</scope>
    <source>
        <strain evidence="1">GVMAG-M-3300027810-10</strain>
    </source>
</reference>